<gene>
    <name evidence="1" type="ORF">H4S07_002421</name>
</gene>
<name>A0ACC1LKL6_9FUNG</name>
<reference evidence="1" key="1">
    <citation type="submission" date="2022-07" db="EMBL/GenBank/DDBJ databases">
        <title>Phylogenomic reconstructions and comparative analyses of Kickxellomycotina fungi.</title>
        <authorList>
            <person name="Reynolds N.K."/>
            <person name="Stajich J.E."/>
            <person name="Barry K."/>
            <person name="Grigoriev I.V."/>
            <person name="Crous P."/>
            <person name="Smith M.E."/>
        </authorList>
    </citation>
    <scope>NUCLEOTIDE SEQUENCE</scope>
    <source>
        <strain evidence="1">CBS 102833</strain>
    </source>
</reference>
<organism evidence="1 2">
    <name type="scientific">Coemansia furcata</name>
    <dbReference type="NCBI Taxonomy" id="417177"/>
    <lineage>
        <taxon>Eukaryota</taxon>
        <taxon>Fungi</taxon>
        <taxon>Fungi incertae sedis</taxon>
        <taxon>Zoopagomycota</taxon>
        <taxon>Kickxellomycotina</taxon>
        <taxon>Kickxellomycetes</taxon>
        <taxon>Kickxellales</taxon>
        <taxon>Kickxellaceae</taxon>
        <taxon>Coemansia</taxon>
    </lineage>
</organism>
<sequence>MIFAKDTSYATQGKVALVTGALGAIGRQITQHLLDAGARVIMVDIISDGSGESVSQELSADNTKYVQADLRNFSDIQRMFDEGMQAFEHIDILVNNAGIAAYNRLYVDETGDNVALAIDINLRAPVEATRVFVQMLRAEGRQGVVVNIASFAGVMARKGFEVYGTTKAGLLYFTEASRHLAPQIRVTAVAPFFVDTPMARKAKRLENTPAMSPYLLLSVKDVANAVIAQVRDRNSGGNAVMLVGPFGRLPVWTFWFSYMYAVFVVVVCQILGRVKAMCGLPSGSKYLQHKD</sequence>
<evidence type="ECO:0000313" key="1">
    <source>
        <dbReference type="EMBL" id="KAJ2810865.1"/>
    </source>
</evidence>
<dbReference type="Proteomes" id="UP001140096">
    <property type="component" value="Unassembled WGS sequence"/>
</dbReference>
<proteinExistence type="predicted"/>
<protein>
    <submittedName>
        <fullName evidence="1">Uncharacterized protein</fullName>
    </submittedName>
</protein>
<keyword evidence="2" id="KW-1185">Reference proteome</keyword>
<evidence type="ECO:0000313" key="2">
    <source>
        <dbReference type="Proteomes" id="UP001140096"/>
    </source>
</evidence>
<comment type="caution">
    <text evidence="1">The sequence shown here is derived from an EMBL/GenBank/DDBJ whole genome shotgun (WGS) entry which is preliminary data.</text>
</comment>
<dbReference type="EMBL" id="JANBUP010000592">
    <property type="protein sequence ID" value="KAJ2810865.1"/>
    <property type="molecule type" value="Genomic_DNA"/>
</dbReference>
<accession>A0ACC1LKL6</accession>